<organism evidence="1 2">
    <name type="scientific">Colletotrichum zoysiae</name>
    <dbReference type="NCBI Taxonomy" id="1216348"/>
    <lineage>
        <taxon>Eukaryota</taxon>
        <taxon>Fungi</taxon>
        <taxon>Dikarya</taxon>
        <taxon>Ascomycota</taxon>
        <taxon>Pezizomycotina</taxon>
        <taxon>Sordariomycetes</taxon>
        <taxon>Hypocreomycetidae</taxon>
        <taxon>Glomerellales</taxon>
        <taxon>Glomerellaceae</taxon>
        <taxon>Colletotrichum</taxon>
        <taxon>Colletotrichum graminicola species complex</taxon>
    </lineage>
</organism>
<dbReference type="EMBL" id="MU842972">
    <property type="protein sequence ID" value="KAK2024199.1"/>
    <property type="molecule type" value="Genomic_DNA"/>
</dbReference>
<dbReference type="AlphaFoldDB" id="A0AAD9HA46"/>
<sequence>MRELAVTGAGRGEPSPLILIGSSGRLKLASNDSKLCSRIDFLISGVEFSTFCQLSSRQGSRRVAYLLQTK</sequence>
<comment type="caution">
    <text evidence="1">The sequence shown here is derived from an EMBL/GenBank/DDBJ whole genome shotgun (WGS) entry which is preliminary data.</text>
</comment>
<keyword evidence="2" id="KW-1185">Reference proteome</keyword>
<proteinExistence type="predicted"/>
<dbReference type="Proteomes" id="UP001232148">
    <property type="component" value="Unassembled WGS sequence"/>
</dbReference>
<evidence type="ECO:0000313" key="2">
    <source>
        <dbReference type="Proteomes" id="UP001232148"/>
    </source>
</evidence>
<evidence type="ECO:0000313" key="1">
    <source>
        <dbReference type="EMBL" id="KAK2024199.1"/>
    </source>
</evidence>
<gene>
    <name evidence="1" type="ORF">LX32DRAFT_112716</name>
</gene>
<name>A0AAD9HA46_9PEZI</name>
<reference evidence="1" key="1">
    <citation type="submission" date="2021-06" db="EMBL/GenBank/DDBJ databases">
        <title>Comparative genomics, transcriptomics and evolutionary studies reveal genomic signatures of adaptation to plant cell wall in hemibiotrophic fungi.</title>
        <authorList>
            <consortium name="DOE Joint Genome Institute"/>
            <person name="Baroncelli R."/>
            <person name="Diaz J.F."/>
            <person name="Benocci T."/>
            <person name="Peng M."/>
            <person name="Battaglia E."/>
            <person name="Haridas S."/>
            <person name="Andreopoulos W."/>
            <person name="Labutti K."/>
            <person name="Pangilinan J."/>
            <person name="Floch G.L."/>
            <person name="Makela M.R."/>
            <person name="Henrissat B."/>
            <person name="Grigoriev I.V."/>
            <person name="Crouch J.A."/>
            <person name="De Vries R.P."/>
            <person name="Sukno S.A."/>
            <person name="Thon M.R."/>
        </authorList>
    </citation>
    <scope>NUCLEOTIDE SEQUENCE</scope>
    <source>
        <strain evidence="1">MAFF235873</strain>
    </source>
</reference>
<accession>A0AAD9HA46</accession>
<protein>
    <submittedName>
        <fullName evidence="1">Uncharacterized protein</fullName>
    </submittedName>
</protein>